<keyword evidence="10" id="KW-1185">Reference proteome</keyword>
<evidence type="ECO:0000256" key="4">
    <source>
        <dbReference type="ARBA" id="ARBA00022989"/>
    </source>
</evidence>
<feature type="compositionally biased region" description="Polar residues" evidence="7">
    <location>
        <begin position="73"/>
        <end position="96"/>
    </location>
</feature>
<dbReference type="Proteomes" id="UP000243797">
    <property type="component" value="Unassembled WGS sequence"/>
</dbReference>
<evidence type="ECO:0008006" key="11">
    <source>
        <dbReference type="Google" id="ProtNLM"/>
    </source>
</evidence>
<feature type="region of interest" description="Disordered" evidence="7">
    <location>
        <begin position="171"/>
        <end position="198"/>
    </location>
</feature>
<organism evidence="9 10">
    <name type="scientific">Sphaceloma murrayae</name>
    <dbReference type="NCBI Taxonomy" id="2082308"/>
    <lineage>
        <taxon>Eukaryota</taxon>
        <taxon>Fungi</taxon>
        <taxon>Dikarya</taxon>
        <taxon>Ascomycota</taxon>
        <taxon>Pezizomycotina</taxon>
        <taxon>Dothideomycetes</taxon>
        <taxon>Dothideomycetidae</taxon>
        <taxon>Myriangiales</taxon>
        <taxon>Elsinoaceae</taxon>
        <taxon>Sphaceloma</taxon>
    </lineage>
</organism>
<feature type="region of interest" description="Disordered" evidence="7">
    <location>
        <begin position="1"/>
        <end position="27"/>
    </location>
</feature>
<feature type="compositionally biased region" description="Low complexity" evidence="7">
    <location>
        <begin position="693"/>
        <end position="703"/>
    </location>
</feature>
<accession>A0A2K1QPP1</accession>
<feature type="region of interest" description="Disordered" evidence="7">
    <location>
        <begin position="66"/>
        <end position="107"/>
    </location>
</feature>
<feature type="transmembrane region" description="Helical" evidence="8">
    <location>
        <begin position="310"/>
        <end position="333"/>
    </location>
</feature>
<evidence type="ECO:0000256" key="3">
    <source>
        <dbReference type="ARBA" id="ARBA00022692"/>
    </source>
</evidence>
<evidence type="ECO:0000256" key="8">
    <source>
        <dbReference type="SAM" id="Phobius"/>
    </source>
</evidence>
<comment type="subcellular location">
    <subcellularLocation>
        <location evidence="1">Membrane</location>
        <topology evidence="1">Multi-pass membrane protein</topology>
    </subcellularLocation>
</comment>
<comment type="caution">
    <text evidence="9">The sequence shown here is derived from an EMBL/GenBank/DDBJ whole genome shotgun (WGS) entry which is preliminary data.</text>
</comment>
<proteinExistence type="inferred from homology"/>
<dbReference type="PANTHER" id="PTHR17920">
    <property type="entry name" value="TRANSMEMBRANE AND COILED-COIL DOMAIN-CONTAINING PROTEIN 4 TMCO4"/>
    <property type="match status" value="1"/>
</dbReference>
<evidence type="ECO:0000256" key="5">
    <source>
        <dbReference type="ARBA" id="ARBA00023136"/>
    </source>
</evidence>
<dbReference type="InterPro" id="IPR029058">
    <property type="entry name" value="AB_hydrolase_fold"/>
</dbReference>
<comment type="similarity">
    <text evidence="2">Belongs to the TMCO4 family.</text>
</comment>
<dbReference type="GO" id="GO:0016020">
    <property type="term" value="C:membrane"/>
    <property type="evidence" value="ECO:0007669"/>
    <property type="project" value="UniProtKB-SubCell"/>
</dbReference>
<name>A0A2K1QPP1_9PEZI</name>
<feature type="coiled-coil region" evidence="6">
    <location>
        <begin position="113"/>
        <end position="147"/>
    </location>
</feature>
<feature type="compositionally biased region" description="Basic and acidic residues" evidence="7">
    <location>
        <begin position="667"/>
        <end position="692"/>
    </location>
</feature>
<dbReference type="AlphaFoldDB" id="A0A2K1QPP1"/>
<reference evidence="9 10" key="1">
    <citation type="submission" date="2017-06" db="EMBL/GenBank/DDBJ databases">
        <title>Draft genome sequence of a variant of Elsinoe murrayae.</title>
        <authorList>
            <person name="Cheng Q."/>
        </authorList>
    </citation>
    <scope>NUCLEOTIDE SEQUENCE [LARGE SCALE GENOMIC DNA]</scope>
    <source>
        <strain evidence="9 10">CQ-2017a</strain>
    </source>
</reference>
<dbReference type="InParanoid" id="A0A2K1QPP1"/>
<keyword evidence="3 8" id="KW-0812">Transmembrane</keyword>
<evidence type="ECO:0000313" key="9">
    <source>
        <dbReference type="EMBL" id="PNS16843.1"/>
    </source>
</evidence>
<dbReference type="Gene3D" id="3.40.50.1820">
    <property type="entry name" value="alpha/beta hydrolase"/>
    <property type="match status" value="1"/>
</dbReference>
<feature type="compositionally biased region" description="Basic and acidic residues" evidence="7">
    <location>
        <begin position="97"/>
        <end position="107"/>
    </location>
</feature>
<feature type="compositionally biased region" description="Basic and acidic residues" evidence="7">
    <location>
        <begin position="705"/>
        <end position="727"/>
    </location>
</feature>
<evidence type="ECO:0000256" key="7">
    <source>
        <dbReference type="SAM" id="MobiDB-lite"/>
    </source>
</evidence>
<evidence type="ECO:0000313" key="10">
    <source>
        <dbReference type="Proteomes" id="UP000243797"/>
    </source>
</evidence>
<dbReference type="OrthoDB" id="277931at2759"/>
<keyword evidence="4 8" id="KW-1133">Transmembrane helix</keyword>
<evidence type="ECO:0000256" key="2">
    <source>
        <dbReference type="ARBA" id="ARBA00009824"/>
    </source>
</evidence>
<feature type="transmembrane region" description="Helical" evidence="8">
    <location>
        <begin position="345"/>
        <end position="371"/>
    </location>
</feature>
<gene>
    <name evidence="9" type="ORF">CAC42_4807</name>
</gene>
<dbReference type="Pfam" id="PF05277">
    <property type="entry name" value="DUF726"/>
    <property type="match status" value="1"/>
</dbReference>
<dbReference type="InterPro" id="IPR007941">
    <property type="entry name" value="DUF726"/>
</dbReference>
<keyword evidence="6" id="KW-0175">Coiled coil</keyword>
<dbReference type="SUPFAM" id="SSF53474">
    <property type="entry name" value="alpha/beta-Hydrolases"/>
    <property type="match status" value="1"/>
</dbReference>
<sequence>MAFLSSLTSHLPNTSTSHPSASPTEASLTTILPTPQSRSDLLLLIDSLTTTQRNRLVACFTAASPVQPEDPSIYTSPYASPSTDKPRSRPTSQTSDGRTKTVREKDRDERAWIDAVKADIAAQEKVKQELEKRERELSGEQIKAMKEKAVGGFDRWRERVLQRVGEVVNARTEDGSQEKETDGQAPKEGKLEVDEKAKESIEEVKDRAEVQAAAKLNFEPMDTPLTRLERPKRALVLHSMLLLMLSLEAYNSWSRTLMVQLATSLDLPIRLLEEDEAKIATGLLQAVDMSGDASAKKAAEDNAFARKWKVGLATVAGAAIVGITGGLAAPLLAAGVGSVMGGIGLGATATAGYLGTLAGSSVLVGGLFGAYGGKMTGEMVDAYARDVEDFAFVPVRTLPKDQEKASASKDPKADRRLRVTVGVSGWLSSADDVSKPWKVLGPTSAETFALRFELSALLALGNALTSLLKSAAWSYARSEIIKRTVFASLTAALWPLALLKVSRVIDNPFSVAKSRADKAGEVLADAIINKAQGERPISLVGYSLGARVIYICLKKMAERGAFGLVEDVVLMGAPTPSDALDWRIVRAVASGRVVNVYSTEDYILGFLYRSSSVQLGVAGLQAIDGVEGVENVDFSDEVQGHNSWRWLVGKVLKRIGVSDLMMAEVEGQEREGRKAKEEERESREKAEKEEGKSAPAAASLGAGKAEGKSPTDQDVEKMQEKVDYQHQEAVAEAKLQKAKIDEEKKA</sequence>
<evidence type="ECO:0000256" key="6">
    <source>
        <dbReference type="SAM" id="Coils"/>
    </source>
</evidence>
<feature type="region of interest" description="Disordered" evidence="7">
    <location>
        <begin position="666"/>
        <end position="727"/>
    </location>
</feature>
<keyword evidence="5 8" id="KW-0472">Membrane</keyword>
<evidence type="ECO:0000256" key="1">
    <source>
        <dbReference type="ARBA" id="ARBA00004141"/>
    </source>
</evidence>
<dbReference type="EMBL" id="NKHZ01000055">
    <property type="protein sequence ID" value="PNS16843.1"/>
    <property type="molecule type" value="Genomic_DNA"/>
</dbReference>
<protein>
    <recommendedName>
        <fullName evidence="11">DUF726-domain-containing protein</fullName>
    </recommendedName>
</protein>
<dbReference type="PANTHER" id="PTHR17920:SF22">
    <property type="entry name" value="DUF726 DOMAIN PROTEIN (AFU_ORTHOLOGUE AFUA_2G12860)"/>
    <property type="match status" value="1"/>
</dbReference>